<dbReference type="PANTHER" id="PTHR12945:SF0">
    <property type="entry name" value="TRNA (ADENINE(58)-N(1))-METHYLTRANSFERASE NON-CATALYTIC SUBUNIT TRM6"/>
    <property type="match status" value="1"/>
</dbReference>
<dbReference type="Gene3D" id="3.10.330.20">
    <property type="match status" value="1"/>
</dbReference>
<dbReference type="OrthoDB" id="10254665at2759"/>
<evidence type="ECO:0000256" key="5">
    <source>
        <dbReference type="ARBA" id="ARBA00023242"/>
    </source>
</evidence>
<keyword evidence="5" id="KW-0539">Nucleus</keyword>
<evidence type="ECO:0000256" key="7">
    <source>
        <dbReference type="SAM" id="MobiDB-lite"/>
    </source>
</evidence>
<organism evidence="8 9">
    <name type="scientific">Ephemerocybe angulata</name>
    <dbReference type="NCBI Taxonomy" id="980116"/>
    <lineage>
        <taxon>Eukaryota</taxon>
        <taxon>Fungi</taxon>
        <taxon>Dikarya</taxon>
        <taxon>Basidiomycota</taxon>
        <taxon>Agaricomycotina</taxon>
        <taxon>Agaricomycetes</taxon>
        <taxon>Agaricomycetidae</taxon>
        <taxon>Agaricales</taxon>
        <taxon>Agaricineae</taxon>
        <taxon>Psathyrellaceae</taxon>
        <taxon>Ephemerocybe</taxon>
    </lineage>
</organism>
<accession>A0A8H5BHB3</accession>
<dbReference type="EMBL" id="JAACJK010000166">
    <property type="protein sequence ID" value="KAF5323374.1"/>
    <property type="molecule type" value="Genomic_DNA"/>
</dbReference>
<dbReference type="GO" id="GO:0030488">
    <property type="term" value="P:tRNA methylation"/>
    <property type="evidence" value="ECO:0007669"/>
    <property type="project" value="InterPro"/>
</dbReference>
<reference evidence="8 9" key="1">
    <citation type="journal article" date="2020" name="ISME J.">
        <title>Uncovering the hidden diversity of litter-decomposition mechanisms in mushroom-forming fungi.</title>
        <authorList>
            <person name="Floudas D."/>
            <person name="Bentzer J."/>
            <person name="Ahren D."/>
            <person name="Johansson T."/>
            <person name="Persson P."/>
            <person name="Tunlid A."/>
        </authorList>
    </citation>
    <scope>NUCLEOTIDE SEQUENCE [LARGE SCALE GENOMIC DNA]</scope>
    <source>
        <strain evidence="8 9">CBS 175.51</strain>
    </source>
</reference>
<feature type="region of interest" description="Disordered" evidence="7">
    <location>
        <begin position="406"/>
        <end position="428"/>
    </location>
</feature>
<dbReference type="PANTHER" id="PTHR12945">
    <property type="entry name" value="TRANSLATION INITIATION FACTOR EIF3-RELATED"/>
    <property type="match status" value="1"/>
</dbReference>
<evidence type="ECO:0000313" key="9">
    <source>
        <dbReference type="Proteomes" id="UP000541558"/>
    </source>
</evidence>
<protein>
    <recommendedName>
        <fullName evidence="3">tRNA (adenine(58)-N(1))-methyltransferase non-catalytic subunit TRM6</fullName>
    </recommendedName>
    <alternativeName>
        <fullName evidence="6">tRNA(m1A58)-methyltransferase subunit TRM6</fullName>
    </alternativeName>
</protein>
<keyword evidence="9" id="KW-1185">Reference proteome</keyword>
<evidence type="ECO:0000313" key="8">
    <source>
        <dbReference type="EMBL" id="KAF5323374.1"/>
    </source>
</evidence>
<sequence>MSSSSQSLVQHGHSVLVRIAKGDIRHIKAEENGTAVIPKFGSFLCNDLIGQPYGLTYEIVGKNLKLLPPRLLQEVEDTDATNELISDGQLVQPLTLDEIKELKQSGAHSSDIIQKQIENHANFALKTEYSKEKYKKRKEAKYSKTFTTIEPTIFNVCEYWFAKDQTRIRDIRSDSLGQILNLANIHPGGRFLVVEDASGIVASAILKRLGGDGQLLAICDTESPPAFPVMQQLNLTPDEIKPLRSLNWATALQDYNPIVPPSDLAPGEIRSERQKSRLKKRKNMNDALENTRQELFAGEFDGLVIATEYDPYSVIERLAPFLGGSAPIVVHSPYIQILSDLQAKLRNMPQYLSPSVTEGWLRRYQILPGRTHPMMAMSGSGGFILHALKVIENPVREEIPAVSAEAADAEMQGGDASEDAMVVDEKTE</sequence>
<dbReference type="Pfam" id="PF04189">
    <property type="entry name" value="Gcd10p"/>
    <property type="match status" value="1"/>
</dbReference>
<evidence type="ECO:0000256" key="6">
    <source>
        <dbReference type="ARBA" id="ARBA00032319"/>
    </source>
</evidence>
<evidence type="ECO:0000256" key="3">
    <source>
        <dbReference type="ARBA" id="ARBA00021704"/>
    </source>
</evidence>
<gene>
    <name evidence="8" type="ORF">D9611_005599</name>
</gene>
<evidence type="ECO:0000256" key="2">
    <source>
        <dbReference type="ARBA" id="ARBA00008320"/>
    </source>
</evidence>
<dbReference type="GO" id="GO:0031515">
    <property type="term" value="C:tRNA (m1A) methyltransferase complex"/>
    <property type="evidence" value="ECO:0007669"/>
    <property type="project" value="InterPro"/>
</dbReference>
<dbReference type="GO" id="GO:0005634">
    <property type="term" value="C:nucleus"/>
    <property type="evidence" value="ECO:0007669"/>
    <property type="project" value="UniProtKB-SubCell"/>
</dbReference>
<comment type="similarity">
    <text evidence="2">Belongs to the TRM6/GCD10 family.</text>
</comment>
<dbReference type="Proteomes" id="UP000541558">
    <property type="component" value="Unassembled WGS sequence"/>
</dbReference>
<comment type="subcellular location">
    <subcellularLocation>
        <location evidence="1">Nucleus</location>
    </subcellularLocation>
</comment>
<keyword evidence="4" id="KW-0819">tRNA processing</keyword>
<evidence type="ECO:0000256" key="1">
    <source>
        <dbReference type="ARBA" id="ARBA00004123"/>
    </source>
</evidence>
<evidence type="ECO:0000256" key="4">
    <source>
        <dbReference type="ARBA" id="ARBA00022694"/>
    </source>
</evidence>
<comment type="caution">
    <text evidence="8">The sequence shown here is derived from an EMBL/GenBank/DDBJ whole genome shotgun (WGS) entry which is preliminary data.</text>
</comment>
<proteinExistence type="inferred from homology"/>
<name>A0A8H5BHB3_9AGAR</name>
<dbReference type="AlphaFoldDB" id="A0A8H5BHB3"/>
<dbReference type="InterPro" id="IPR017423">
    <property type="entry name" value="TRM6"/>
</dbReference>